<dbReference type="Gene3D" id="3.30.70.270">
    <property type="match status" value="1"/>
</dbReference>
<dbReference type="InterPro" id="IPR000014">
    <property type="entry name" value="PAS"/>
</dbReference>
<dbReference type="Pfam" id="PF08448">
    <property type="entry name" value="PAS_4"/>
    <property type="match status" value="1"/>
</dbReference>
<dbReference type="InterPro" id="IPR000160">
    <property type="entry name" value="GGDEF_dom"/>
</dbReference>
<protein>
    <recommendedName>
        <fullName evidence="1">diguanylate cyclase</fullName>
        <ecNumber evidence="1">2.7.7.65</ecNumber>
    </recommendedName>
</protein>
<organism evidence="6 7">
    <name type="scientific">Microvirga splendida</name>
    <dbReference type="NCBI Taxonomy" id="2795727"/>
    <lineage>
        <taxon>Bacteria</taxon>
        <taxon>Pseudomonadati</taxon>
        <taxon>Pseudomonadota</taxon>
        <taxon>Alphaproteobacteria</taxon>
        <taxon>Hyphomicrobiales</taxon>
        <taxon>Methylobacteriaceae</taxon>
        <taxon>Microvirga</taxon>
    </lineage>
</organism>
<evidence type="ECO:0000256" key="2">
    <source>
        <dbReference type="ARBA" id="ARBA00034247"/>
    </source>
</evidence>
<feature type="domain" description="PAS" evidence="3">
    <location>
        <begin position="14"/>
        <end position="84"/>
    </location>
</feature>
<dbReference type="InterPro" id="IPR029787">
    <property type="entry name" value="Nucleotide_cyclase"/>
</dbReference>
<dbReference type="InterPro" id="IPR013656">
    <property type="entry name" value="PAS_4"/>
</dbReference>
<evidence type="ECO:0000313" key="6">
    <source>
        <dbReference type="EMBL" id="MBJ6125612.1"/>
    </source>
</evidence>
<comment type="caution">
    <text evidence="6">The sequence shown here is derived from an EMBL/GenBank/DDBJ whole genome shotgun (WGS) entry which is preliminary data.</text>
</comment>
<accession>A0ABS0XZY6</accession>
<evidence type="ECO:0000256" key="1">
    <source>
        <dbReference type="ARBA" id="ARBA00012528"/>
    </source>
</evidence>
<dbReference type="SMART" id="SM00091">
    <property type="entry name" value="PAS"/>
    <property type="match status" value="1"/>
</dbReference>
<name>A0ABS0XZY6_9HYPH</name>
<keyword evidence="7" id="KW-1185">Reference proteome</keyword>
<proteinExistence type="predicted"/>
<dbReference type="SMART" id="SM00267">
    <property type="entry name" value="GGDEF"/>
    <property type="match status" value="1"/>
</dbReference>
<sequence>MADGGVSDRHSITAEAELRLLAAYCTDVIARVGADMTFSYISPSAKRMFRRPVSEIVGHPVREFVCPEDLPIIAAATARLVAGEVDSSTVTVRAVRGDGTLVWVEVTSRPIGDYALGQPGDRAVVIRDVTERKALEDQLTAMATKDGLTGLANRRSFDETLAREWRRTVRETAQMSLLLLDLDHFKGFNDAYGHLVGDDCLRAVAAALQGLTLGPDDFIARYGGEEIAIILARADAQRAVTVAGRARAAIEALALPHEATSVLGKVVTASIGAATAVVRTGGSAGMPHALLAAADRALYQAKAGGRNRVETALLLASPD</sequence>
<dbReference type="InterPro" id="IPR043128">
    <property type="entry name" value="Rev_trsase/Diguanyl_cyclase"/>
</dbReference>
<dbReference type="Pfam" id="PF00990">
    <property type="entry name" value="GGDEF"/>
    <property type="match status" value="1"/>
</dbReference>
<dbReference type="Gene3D" id="3.30.450.20">
    <property type="entry name" value="PAS domain"/>
    <property type="match status" value="1"/>
</dbReference>
<dbReference type="PANTHER" id="PTHR45138">
    <property type="entry name" value="REGULATORY COMPONENTS OF SENSORY TRANSDUCTION SYSTEM"/>
    <property type="match status" value="1"/>
</dbReference>
<dbReference type="NCBIfam" id="TIGR00229">
    <property type="entry name" value="sensory_box"/>
    <property type="match status" value="1"/>
</dbReference>
<evidence type="ECO:0000259" key="3">
    <source>
        <dbReference type="PROSITE" id="PS50112"/>
    </source>
</evidence>
<gene>
    <name evidence="6" type="ORF">JAO75_09325</name>
</gene>
<dbReference type="EC" id="2.7.7.65" evidence="1"/>
<dbReference type="CDD" id="cd00130">
    <property type="entry name" value="PAS"/>
    <property type="match status" value="1"/>
</dbReference>
<dbReference type="NCBIfam" id="TIGR00254">
    <property type="entry name" value="GGDEF"/>
    <property type="match status" value="1"/>
</dbReference>
<feature type="domain" description="GGDEF" evidence="5">
    <location>
        <begin position="173"/>
        <end position="314"/>
    </location>
</feature>
<reference evidence="7" key="1">
    <citation type="submission" date="2020-12" db="EMBL/GenBank/DDBJ databases">
        <title>Hymenobacter sp.</title>
        <authorList>
            <person name="Kim M.K."/>
        </authorList>
    </citation>
    <scope>NUCLEOTIDE SEQUENCE [LARGE SCALE GENOMIC DNA]</scope>
    <source>
        <strain evidence="7">BT325</strain>
    </source>
</reference>
<dbReference type="PANTHER" id="PTHR45138:SF9">
    <property type="entry name" value="DIGUANYLATE CYCLASE DGCM-RELATED"/>
    <property type="match status" value="1"/>
</dbReference>
<dbReference type="EMBL" id="JAELXT010000007">
    <property type="protein sequence ID" value="MBJ6125612.1"/>
    <property type="molecule type" value="Genomic_DNA"/>
</dbReference>
<dbReference type="PROSITE" id="PS50112">
    <property type="entry name" value="PAS"/>
    <property type="match status" value="1"/>
</dbReference>
<evidence type="ECO:0000259" key="4">
    <source>
        <dbReference type="PROSITE" id="PS50113"/>
    </source>
</evidence>
<dbReference type="PROSITE" id="PS50887">
    <property type="entry name" value="GGDEF"/>
    <property type="match status" value="1"/>
</dbReference>
<dbReference type="InterPro" id="IPR035965">
    <property type="entry name" value="PAS-like_dom_sf"/>
</dbReference>
<evidence type="ECO:0000313" key="7">
    <source>
        <dbReference type="Proteomes" id="UP000620670"/>
    </source>
</evidence>
<dbReference type="PROSITE" id="PS50113">
    <property type="entry name" value="PAC"/>
    <property type="match status" value="1"/>
</dbReference>
<dbReference type="CDD" id="cd01949">
    <property type="entry name" value="GGDEF"/>
    <property type="match status" value="1"/>
</dbReference>
<feature type="domain" description="PAC" evidence="4">
    <location>
        <begin position="88"/>
        <end position="141"/>
    </location>
</feature>
<dbReference type="Proteomes" id="UP000620670">
    <property type="component" value="Unassembled WGS sequence"/>
</dbReference>
<dbReference type="SUPFAM" id="SSF55073">
    <property type="entry name" value="Nucleotide cyclase"/>
    <property type="match status" value="1"/>
</dbReference>
<dbReference type="InterPro" id="IPR000700">
    <property type="entry name" value="PAS-assoc_C"/>
</dbReference>
<comment type="catalytic activity">
    <reaction evidence="2">
        <text>2 GTP = 3',3'-c-di-GMP + 2 diphosphate</text>
        <dbReference type="Rhea" id="RHEA:24898"/>
        <dbReference type="ChEBI" id="CHEBI:33019"/>
        <dbReference type="ChEBI" id="CHEBI:37565"/>
        <dbReference type="ChEBI" id="CHEBI:58805"/>
        <dbReference type="EC" id="2.7.7.65"/>
    </reaction>
</comment>
<evidence type="ECO:0000259" key="5">
    <source>
        <dbReference type="PROSITE" id="PS50887"/>
    </source>
</evidence>
<dbReference type="InterPro" id="IPR050469">
    <property type="entry name" value="Diguanylate_Cyclase"/>
</dbReference>
<dbReference type="SUPFAM" id="SSF55785">
    <property type="entry name" value="PYP-like sensor domain (PAS domain)"/>
    <property type="match status" value="1"/>
</dbReference>